<accession>A0A0F9LA93</accession>
<dbReference type="EMBL" id="LAZR01011564">
    <property type="protein sequence ID" value="KKM61040.1"/>
    <property type="molecule type" value="Genomic_DNA"/>
</dbReference>
<reference evidence="1" key="1">
    <citation type="journal article" date="2015" name="Nature">
        <title>Complex archaea that bridge the gap between prokaryotes and eukaryotes.</title>
        <authorList>
            <person name="Spang A."/>
            <person name="Saw J.H."/>
            <person name="Jorgensen S.L."/>
            <person name="Zaremba-Niedzwiedzka K."/>
            <person name="Martijn J."/>
            <person name="Lind A.E."/>
            <person name="van Eijk R."/>
            <person name="Schleper C."/>
            <person name="Guy L."/>
            <person name="Ettema T.J."/>
        </authorList>
    </citation>
    <scope>NUCLEOTIDE SEQUENCE</scope>
</reference>
<dbReference type="AlphaFoldDB" id="A0A0F9LA93"/>
<gene>
    <name evidence="1" type="ORF">LCGC14_1535760</name>
</gene>
<comment type="caution">
    <text evidence="1">The sequence shown here is derived from an EMBL/GenBank/DDBJ whole genome shotgun (WGS) entry which is preliminary data.</text>
</comment>
<name>A0A0F9LA93_9ZZZZ</name>
<organism evidence="1">
    <name type="scientific">marine sediment metagenome</name>
    <dbReference type="NCBI Taxonomy" id="412755"/>
    <lineage>
        <taxon>unclassified sequences</taxon>
        <taxon>metagenomes</taxon>
        <taxon>ecological metagenomes</taxon>
    </lineage>
</organism>
<sequence length="87" mass="10474">MKFDKYKKIKKRREKNILRVPETKLDITLKKSLMPSFYEEHPNAPVVEVFFRKANILMAKEGKITIKELKDGMEIDWSLYESQIHYK</sequence>
<evidence type="ECO:0000313" key="1">
    <source>
        <dbReference type="EMBL" id="KKM61040.1"/>
    </source>
</evidence>
<protein>
    <submittedName>
        <fullName evidence="1">Uncharacterized protein</fullName>
    </submittedName>
</protein>
<proteinExistence type="predicted"/>